<keyword evidence="3 9" id="KW-0645">Protease</keyword>
<proteinExistence type="inferred from homology"/>
<dbReference type="GO" id="GO:0004190">
    <property type="term" value="F:aspartic-type endopeptidase activity"/>
    <property type="evidence" value="ECO:0007669"/>
    <property type="project" value="UniProtKB-UniRule"/>
</dbReference>
<evidence type="ECO:0000256" key="6">
    <source>
        <dbReference type="ARBA" id="ARBA00022801"/>
    </source>
</evidence>
<dbReference type="PANTHER" id="PTHR33695">
    <property type="entry name" value="LIPOPROTEIN SIGNAL PEPTIDASE"/>
    <property type="match status" value="1"/>
</dbReference>
<dbReference type="EMBL" id="JADEXQ010000018">
    <property type="protein sequence ID" value="MBE9029597.1"/>
    <property type="molecule type" value="Genomic_DNA"/>
</dbReference>
<organism evidence="12 13">
    <name type="scientific">Romeriopsis navalis LEGE 11480</name>
    <dbReference type="NCBI Taxonomy" id="2777977"/>
    <lineage>
        <taxon>Bacteria</taxon>
        <taxon>Bacillati</taxon>
        <taxon>Cyanobacteriota</taxon>
        <taxon>Cyanophyceae</taxon>
        <taxon>Leptolyngbyales</taxon>
        <taxon>Leptolyngbyaceae</taxon>
        <taxon>Romeriopsis</taxon>
        <taxon>Romeriopsis navalis</taxon>
    </lineage>
</organism>
<keyword evidence="7 9" id="KW-1133">Transmembrane helix</keyword>
<dbReference type="GO" id="GO:0006508">
    <property type="term" value="P:proteolysis"/>
    <property type="evidence" value="ECO:0007669"/>
    <property type="project" value="UniProtKB-KW"/>
</dbReference>
<dbReference type="PRINTS" id="PR00781">
    <property type="entry name" value="LIPOSIGPTASE"/>
</dbReference>
<keyword evidence="2 9" id="KW-1003">Cell membrane</keyword>
<keyword evidence="8 9" id="KW-0472">Membrane</keyword>
<dbReference type="PANTHER" id="PTHR33695:SF1">
    <property type="entry name" value="LIPOPROTEIN SIGNAL PEPTIDASE"/>
    <property type="match status" value="1"/>
</dbReference>
<comment type="function">
    <text evidence="9 10">This protein specifically catalyzes the removal of signal peptides from prolipoproteins.</text>
</comment>
<dbReference type="EC" id="3.4.23.36" evidence="9"/>
<evidence type="ECO:0000256" key="1">
    <source>
        <dbReference type="ARBA" id="ARBA00006139"/>
    </source>
</evidence>
<evidence type="ECO:0000256" key="3">
    <source>
        <dbReference type="ARBA" id="ARBA00022670"/>
    </source>
</evidence>
<dbReference type="AlphaFoldDB" id="A0A928Z312"/>
<feature type="active site" evidence="9">
    <location>
        <position position="121"/>
    </location>
</feature>
<keyword evidence="4 9" id="KW-0812">Transmembrane</keyword>
<feature type="transmembrane region" description="Helical" evidence="9">
    <location>
        <begin position="132"/>
        <end position="152"/>
    </location>
</feature>
<evidence type="ECO:0000256" key="8">
    <source>
        <dbReference type="ARBA" id="ARBA00023136"/>
    </source>
</evidence>
<comment type="caution">
    <text evidence="9">Lacks conserved residue(s) required for the propagation of feature annotation.</text>
</comment>
<comment type="catalytic activity">
    <reaction evidence="9 10">
        <text>Release of signal peptides from bacterial membrane prolipoproteins. Hydrolyzes -Xaa-Yaa-Zaa-|-(S,diacylglyceryl)Cys-, in which Xaa is hydrophobic (preferably Leu), and Yaa (Ala or Ser) and Zaa (Gly or Ala) have small, neutral side chains.</text>
        <dbReference type="EC" id="3.4.23.36"/>
    </reaction>
</comment>
<comment type="subcellular location">
    <subcellularLocation>
        <location evidence="9">Cell membrane</location>
        <topology evidence="9">Multi-pass membrane protein</topology>
    </subcellularLocation>
</comment>
<dbReference type="Proteomes" id="UP000625316">
    <property type="component" value="Unassembled WGS sequence"/>
</dbReference>
<evidence type="ECO:0000256" key="7">
    <source>
        <dbReference type="ARBA" id="ARBA00022989"/>
    </source>
</evidence>
<reference evidence="12" key="1">
    <citation type="submission" date="2020-10" db="EMBL/GenBank/DDBJ databases">
        <authorList>
            <person name="Castelo-Branco R."/>
            <person name="Eusebio N."/>
            <person name="Adriana R."/>
            <person name="Vieira A."/>
            <person name="Brugerolle De Fraissinette N."/>
            <person name="Rezende De Castro R."/>
            <person name="Schneider M.P."/>
            <person name="Vasconcelos V."/>
            <person name="Leao P.N."/>
        </authorList>
    </citation>
    <scope>NUCLEOTIDE SEQUENCE</scope>
    <source>
        <strain evidence="12">LEGE 11480</strain>
    </source>
</reference>
<keyword evidence="13" id="KW-1185">Reference proteome</keyword>
<dbReference type="Pfam" id="PF01252">
    <property type="entry name" value="Peptidase_A8"/>
    <property type="match status" value="1"/>
</dbReference>
<keyword evidence="12" id="KW-0449">Lipoprotein</keyword>
<dbReference type="HAMAP" id="MF_00161">
    <property type="entry name" value="LspA"/>
    <property type="match status" value="1"/>
</dbReference>
<protein>
    <recommendedName>
        <fullName evidence="9">Lipoprotein signal peptidase</fullName>
        <ecNumber evidence="9">3.4.23.36</ecNumber>
    </recommendedName>
    <alternativeName>
        <fullName evidence="9">Prolipoprotein signal peptidase</fullName>
    </alternativeName>
    <alternativeName>
        <fullName evidence="9">Signal peptidase II</fullName>
        <shortName evidence="9">SPase II</shortName>
    </alternativeName>
</protein>
<feature type="active site" evidence="9">
    <location>
        <position position="137"/>
    </location>
</feature>
<accession>A0A928Z312</accession>
<sequence>MADMRNRLFWIAASAGVALDRATKLWILTAFPLQDPPATLPVIRDIFHFTYVVNTGAAFSSFQGQGGGWLRWLSLIVSVGLAALAIWNPRLPRWEQLGYGLILSGALGNGIDRFAFGHVIDFLDARLINFPIFNIADVMINLGLICLFVGLWRSPSTPTAR</sequence>
<dbReference type="PROSITE" id="PS00855">
    <property type="entry name" value="SPASE_II"/>
    <property type="match status" value="1"/>
</dbReference>
<evidence type="ECO:0000256" key="11">
    <source>
        <dbReference type="RuleBase" id="RU004181"/>
    </source>
</evidence>
<evidence type="ECO:0000256" key="9">
    <source>
        <dbReference type="HAMAP-Rule" id="MF_00161"/>
    </source>
</evidence>
<evidence type="ECO:0000256" key="5">
    <source>
        <dbReference type="ARBA" id="ARBA00022750"/>
    </source>
</evidence>
<evidence type="ECO:0000256" key="4">
    <source>
        <dbReference type="ARBA" id="ARBA00022692"/>
    </source>
</evidence>
<feature type="transmembrane region" description="Helical" evidence="9">
    <location>
        <begin position="69"/>
        <end position="87"/>
    </location>
</feature>
<evidence type="ECO:0000313" key="12">
    <source>
        <dbReference type="EMBL" id="MBE9029597.1"/>
    </source>
</evidence>
<dbReference type="NCBIfam" id="TIGR00077">
    <property type="entry name" value="lspA"/>
    <property type="match status" value="1"/>
</dbReference>
<evidence type="ECO:0000313" key="13">
    <source>
        <dbReference type="Proteomes" id="UP000625316"/>
    </source>
</evidence>
<gene>
    <name evidence="9" type="primary">lspA</name>
    <name evidence="12" type="ORF">IQ266_07625</name>
</gene>
<dbReference type="InterPro" id="IPR001872">
    <property type="entry name" value="Peptidase_A8"/>
</dbReference>
<comment type="caution">
    <text evidence="12">The sequence shown here is derived from an EMBL/GenBank/DDBJ whole genome shotgun (WGS) entry which is preliminary data.</text>
</comment>
<evidence type="ECO:0000256" key="2">
    <source>
        <dbReference type="ARBA" id="ARBA00022475"/>
    </source>
</evidence>
<evidence type="ECO:0000256" key="10">
    <source>
        <dbReference type="RuleBase" id="RU000594"/>
    </source>
</evidence>
<keyword evidence="6 9" id="KW-0378">Hydrolase</keyword>
<keyword evidence="5 9" id="KW-0064">Aspartyl protease</keyword>
<feature type="transmembrane region" description="Helical" evidence="9">
    <location>
        <begin position="99"/>
        <end position="120"/>
    </location>
</feature>
<name>A0A928Z312_9CYAN</name>
<dbReference type="GO" id="GO:0005886">
    <property type="term" value="C:plasma membrane"/>
    <property type="evidence" value="ECO:0007669"/>
    <property type="project" value="UniProtKB-SubCell"/>
</dbReference>
<comment type="pathway">
    <text evidence="9">Protein modification; lipoprotein biosynthesis (signal peptide cleavage).</text>
</comment>
<comment type="similarity">
    <text evidence="1 9 11">Belongs to the peptidase A8 family.</text>
</comment>